<dbReference type="EMBL" id="CAEZUP010000026">
    <property type="protein sequence ID" value="CAB4606334.1"/>
    <property type="molecule type" value="Genomic_DNA"/>
</dbReference>
<evidence type="ECO:0000259" key="3">
    <source>
        <dbReference type="Pfam" id="PF13194"/>
    </source>
</evidence>
<dbReference type="PANTHER" id="PTHR39084:SF1">
    <property type="entry name" value="DUF4010 DOMAIN-CONTAINING PROTEIN"/>
    <property type="match status" value="1"/>
</dbReference>
<sequence length="428" mass="44096">MNYDELLPFVYSLALGLLIGFERERSHPGGRRLMAGSRTFALVALAGTLAATLGTWVVVMGVPAVAGLMILGYRRTSSDDPGTTTEVAFLVVYLLGALAESRAPLAVAIAVIVTALLLAKTQIHSFARDVVTEVELEDAVKFAVVAFVVLPLLPDTDLGPYGVLNPHQIWLLVIAFTGISWAGYLATRVLGARRGLLVAGLAGGFVSATATTASMGRAAREGMSVGQTVAGALVANIATFVQLVAILWVASPELAWHVWPASLAGASLLVLLALVDQHRNGAGDRAELPAVEAGGDNESGSLERPAGRPFALRSAIVLAVVLTAALLLGRWGAEVFGAKGAVIASGAAGIADAHAGALAAAELYNQEDLTLAAAMIAVSFAMVTNTATKLVVGGIAGGRRFTVRLAFGLVPAMIVFSSGLLVSAMLLR</sequence>
<feature type="transmembrane region" description="Helical" evidence="1">
    <location>
        <begin position="404"/>
        <end position="427"/>
    </location>
</feature>
<feature type="transmembrane region" description="Helical" evidence="1">
    <location>
        <begin position="371"/>
        <end position="392"/>
    </location>
</feature>
<feature type="transmembrane region" description="Helical" evidence="1">
    <location>
        <begin position="310"/>
        <end position="329"/>
    </location>
</feature>
<feature type="transmembrane region" description="Helical" evidence="1">
    <location>
        <begin position="256"/>
        <end position="275"/>
    </location>
</feature>
<reference evidence="4" key="1">
    <citation type="submission" date="2020-05" db="EMBL/GenBank/DDBJ databases">
        <authorList>
            <person name="Chiriac C."/>
            <person name="Salcher M."/>
            <person name="Ghai R."/>
            <person name="Kavagutti S V."/>
        </authorList>
    </citation>
    <scope>NUCLEOTIDE SEQUENCE</scope>
</reference>
<dbReference type="Pfam" id="PF02308">
    <property type="entry name" value="MgtC"/>
    <property type="match status" value="1"/>
</dbReference>
<keyword evidence="1" id="KW-1133">Transmembrane helix</keyword>
<feature type="transmembrane region" description="Helical" evidence="1">
    <location>
        <begin position="228"/>
        <end position="250"/>
    </location>
</feature>
<protein>
    <submittedName>
        <fullName evidence="4">Unannotated protein</fullName>
    </submittedName>
</protein>
<dbReference type="PANTHER" id="PTHR39084">
    <property type="entry name" value="MEMBRANE PROTEIN-RELATED"/>
    <property type="match status" value="1"/>
</dbReference>
<dbReference type="AlphaFoldDB" id="A0A6J6H4T6"/>
<keyword evidence="1" id="KW-0812">Transmembrane</keyword>
<accession>A0A6J6H4T6</accession>
<dbReference type="InterPro" id="IPR025105">
    <property type="entry name" value="DUF4010"/>
</dbReference>
<evidence type="ECO:0000256" key="1">
    <source>
        <dbReference type="SAM" id="Phobius"/>
    </source>
</evidence>
<proteinExistence type="predicted"/>
<evidence type="ECO:0000313" key="4">
    <source>
        <dbReference type="EMBL" id="CAB4606334.1"/>
    </source>
</evidence>
<keyword evidence="1" id="KW-0472">Membrane</keyword>
<feature type="transmembrane region" description="Helical" evidence="1">
    <location>
        <begin position="196"/>
        <end position="216"/>
    </location>
</feature>
<feature type="transmembrane region" description="Helical" evidence="1">
    <location>
        <begin position="90"/>
        <end position="118"/>
    </location>
</feature>
<gene>
    <name evidence="4" type="ORF">UFOPK1835_00801</name>
</gene>
<feature type="transmembrane region" description="Helical" evidence="1">
    <location>
        <begin position="42"/>
        <end position="70"/>
    </location>
</feature>
<organism evidence="4">
    <name type="scientific">freshwater metagenome</name>
    <dbReference type="NCBI Taxonomy" id="449393"/>
    <lineage>
        <taxon>unclassified sequences</taxon>
        <taxon>metagenomes</taxon>
        <taxon>ecological metagenomes</taxon>
    </lineage>
</organism>
<name>A0A6J6H4T6_9ZZZZ</name>
<evidence type="ECO:0000259" key="2">
    <source>
        <dbReference type="Pfam" id="PF02308"/>
    </source>
</evidence>
<dbReference type="InterPro" id="IPR049177">
    <property type="entry name" value="MgtC_SapB_SrpB_YhiD_N"/>
</dbReference>
<feature type="domain" description="DUF4010" evidence="3">
    <location>
        <begin position="176"/>
        <end position="393"/>
    </location>
</feature>
<feature type="domain" description="MgtC/SapB/SrpB/YhiD N-terminal" evidence="2">
    <location>
        <begin position="10"/>
        <end position="125"/>
    </location>
</feature>
<dbReference type="Pfam" id="PF13194">
    <property type="entry name" value="DUF4010"/>
    <property type="match status" value="1"/>
</dbReference>
<feature type="transmembrane region" description="Helical" evidence="1">
    <location>
        <begin position="169"/>
        <end position="190"/>
    </location>
</feature>